<dbReference type="Gene3D" id="1.10.760.10">
    <property type="entry name" value="Cytochrome c-like domain"/>
    <property type="match status" value="1"/>
</dbReference>
<gene>
    <name evidence="10" type="ORF">FW784_01845</name>
</gene>
<dbReference type="Proteomes" id="UP000323164">
    <property type="component" value="Unassembled WGS sequence"/>
</dbReference>
<dbReference type="SUPFAM" id="SSF46626">
    <property type="entry name" value="Cytochrome c"/>
    <property type="match status" value="1"/>
</dbReference>
<dbReference type="Pfam" id="PF13442">
    <property type="entry name" value="Cytochrome_CBB3"/>
    <property type="match status" value="1"/>
</dbReference>
<evidence type="ECO:0000256" key="8">
    <source>
        <dbReference type="SAM" id="SignalP"/>
    </source>
</evidence>
<keyword evidence="5 6" id="KW-0408">Iron</keyword>
<accession>A0A5D8Z8X2</accession>
<evidence type="ECO:0000256" key="6">
    <source>
        <dbReference type="PROSITE-ProRule" id="PRU00433"/>
    </source>
</evidence>
<keyword evidence="4" id="KW-0249">Electron transport</keyword>
<keyword evidence="3 6" id="KW-0479">Metal-binding</keyword>
<dbReference type="OrthoDB" id="9796421at2"/>
<feature type="chain" id="PRO_5022670590" evidence="8">
    <location>
        <begin position="20"/>
        <end position="145"/>
    </location>
</feature>
<dbReference type="GO" id="GO:0046872">
    <property type="term" value="F:metal ion binding"/>
    <property type="evidence" value="ECO:0007669"/>
    <property type="project" value="UniProtKB-KW"/>
</dbReference>
<evidence type="ECO:0000256" key="5">
    <source>
        <dbReference type="ARBA" id="ARBA00023004"/>
    </source>
</evidence>
<dbReference type="PANTHER" id="PTHR33751">
    <property type="entry name" value="CBB3-TYPE CYTOCHROME C OXIDASE SUBUNIT FIXP"/>
    <property type="match status" value="1"/>
</dbReference>
<reference evidence="10 11" key="1">
    <citation type="submission" date="2019-08" db="EMBL/GenBank/DDBJ databases">
        <title>Draft genome sequence of Lysobacter sp. UKS-15.</title>
        <authorList>
            <person name="Im W.-T."/>
        </authorList>
    </citation>
    <scope>NUCLEOTIDE SEQUENCE [LARGE SCALE GENOMIC DNA]</scope>
    <source>
        <strain evidence="10 11">UKS-15</strain>
    </source>
</reference>
<dbReference type="PROSITE" id="PS51007">
    <property type="entry name" value="CYTC"/>
    <property type="match status" value="1"/>
</dbReference>
<evidence type="ECO:0000259" key="9">
    <source>
        <dbReference type="PROSITE" id="PS51007"/>
    </source>
</evidence>
<keyword evidence="8" id="KW-0732">Signal</keyword>
<organism evidence="10 11">
    <name type="scientific">Cognatilysobacter lacus</name>
    <dbReference type="NCBI Taxonomy" id="1643323"/>
    <lineage>
        <taxon>Bacteria</taxon>
        <taxon>Pseudomonadati</taxon>
        <taxon>Pseudomonadota</taxon>
        <taxon>Gammaproteobacteria</taxon>
        <taxon>Lysobacterales</taxon>
        <taxon>Lysobacteraceae</taxon>
        <taxon>Cognatilysobacter</taxon>
    </lineage>
</organism>
<keyword evidence="1" id="KW-0813">Transport</keyword>
<evidence type="ECO:0000313" key="11">
    <source>
        <dbReference type="Proteomes" id="UP000323164"/>
    </source>
</evidence>
<dbReference type="RefSeq" id="WP_149351655.1">
    <property type="nucleotide sequence ID" value="NZ_VTRV01000010.1"/>
</dbReference>
<comment type="caution">
    <text evidence="10">The sequence shown here is derived from an EMBL/GenBank/DDBJ whole genome shotgun (WGS) entry which is preliminary data.</text>
</comment>
<keyword evidence="2 6" id="KW-0349">Heme</keyword>
<dbReference type="EMBL" id="VTRV01000010">
    <property type="protein sequence ID" value="TZF91375.1"/>
    <property type="molecule type" value="Genomic_DNA"/>
</dbReference>
<dbReference type="InterPro" id="IPR036909">
    <property type="entry name" value="Cyt_c-like_dom_sf"/>
</dbReference>
<dbReference type="GO" id="GO:0009055">
    <property type="term" value="F:electron transfer activity"/>
    <property type="evidence" value="ECO:0007669"/>
    <property type="project" value="InterPro"/>
</dbReference>
<evidence type="ECO:0000313" key="10">
    <source>
        <dbReference type="EMBL" id="TZF91375.1"/>
    </source>
</evidence>
<dbReference type="InterPro" id="IPR009056">
    <property type="entry name" value="Cyt_c-like_dom"/>
</dbReference>
<dbReference type="PANTHER" id="PTHR33751:SF9">
    <property type="entry name" value="CYTOCHROME C4"/>
    <property type="match status" value="1"/>
</dbReference>
<proteinExistence type="predicted"/>
<dbReference type="InterPro" id="IPR050597">
    <property type="entry name" value="Cytochrome_c_Oxidase_Subunit"/>
</dbReference>
<evidence type="ECO:0000256" key="1">
    <source>
        <dbReference type="ARBA" id="ARBA00022448"/>
    </source>
</evidence>
<evidence type="ECO:0000256" key="7">
    <source>
        <dbReference type="SAM" id="MobiDB-lite"/>
    </source>
</evidence>
<dbReference type="AlphaFoldDB" id="A0A5D8Z8X2"/>
<feature type="domain" description="Cytochrome c" evidence="9">
    <location>
        <begin position="45"/>
        <end position="132"/>
    </location>
</feature>
<feature type="signal peptide" evidence="8">
    <location>
        <begin position="1"/>
        <end position="19"/>
    </location>
</feature>
<dbReference type="PROSITE" id="PS51257">
    <property type="entry name" value="PROKAR_LIPOPROTEIN"/>
    <property type="match status" value="1"/>
</dbReference>
<evidence type="ECO:0000256" key="4">
    <source>
        <dbReference type="ARBA" id="ARBA00022982"/>
    </source>
</evidence>
<name>A0A5D8Z8X2_9GAMM</name>
<evidence type="ECO:0000256" key="3">
    <source>
        <dbReference type="ARBA" id="ARBA00022723"/>
    </source>
</evidence>
<keyword evidence="11" id="KW-1185">Reference proteome</keyword>
<evidence type="ECO:0000256" key="2">
    <source>
        <dbReference type="ARBA" id="ARBA00022617"/>
    </source>
</evidence>
<protein>
    <submittedName>
        <fullName evidence="10">C-type cytochrome</fullName>
    </submittedName>
</protein>
<dbReference type="GO" id="GO:0020037">
    <property type="term" value="F:heme binding"/>
    <property type="evidence" value="ECO:0007669"/>
    <property type="project" value="InterPro"/>
</dbReference>
<feature type="region of interest" description="Disordered" evidence="7">
    <location>
        <begin position="25"/>
        <end position="47"/>
    </location>
</feature>
<sequence length="145" mass="15106">MTNTRLLLGGLAIALLASACGPKADEGKAEEAPVSEHSSAGLPAGDVAAGEKFANTKQAGTGQACIECHGKEGAAPIDPSYPVLAGQYADYIASALEMYRDGRRQNPLMAAQAKNLKDQDIANLAAYMASRPQKVYDLSEHDGSK</sequence>